<accession>A0A2X2VUM6</accession>
<dbReference type="Proteomes" id="UP000250223">
    <property type="component" value="Unassembled WGS sequence"/>
</dbReference>
<organism evidence="2 3">
    <name type="scientific">Clostridium cochlearium</name>
    <dbReference type="NCBI Taxonomy" id="1494"/>
    <lineage>
        <taxon>Bacteria</taxon>
        <taxon>Bacillati</taxon>
        <taxon>Bacillota</taxon>
        <taxon>Clostridia</taxon>
        <taxon>Eubacteriales</taxon>
        <taxon>Clostridiaceae</taxon>
        <taxon>Clostridium</taxon>
    </lineage>
</organism>
<dbReference type="EMBL" id="UAWC01000001">
    <property type="protein sequence ID" value="SQB32986.1"/>
    <property type="molecule type" value="Genomic_DNA"/>
</dbReference>
<dbReference type="RefSeq" id="WP_111921033.1">
    <property type="nucleotide sequence ID" value="NZ_UAWC01000001.1"/>
</dbReference>
<gene>
    <name evidence="2" type="ORF">NCTC13028_00102</name>
</gene>
<dbReference type="PANTHER" id="PTHR30399">
    <property type="entry name" value="UNCHARACTERIZED PROTEIN YGJP"/>
    <property type="match status" value="1"/>
</dbReference>
<feature type="domain" description="YgjP-like metallopeptidase" evidence="1">
    <location>
        <begin position="25"/>
        <end position="234"/>
    </location>
</feature>
<protein>
    <submittedName>
        <fullName evidence="2">Zinc metallopeptidase</fullName>
    </submittedName>
</protein>
<proteinExistence type="predicted"/>
<dbReference type="CDD" id="cd07344">
    <property type="entry name" value="M48_yhfN_like"/>
    <property type="match status" value="1"/>
</dbReference>
<dbReference type="Pfam" id="PF01863">
    <property type="entry name" value="YgjP-like"/>
    <property type="match status" value="1"/>
</dbReference>
<sequence length="236" mass="28822">MNFEKHSIQYENKTINYTLYRKKVKNINLRIKRDGSVFVSANQKVPIDYINSFLESKGNWILKNIEIIKNKNELGEECNFKENDKIFYLGHEYILKIIPFQQNKIIYDSRYIYLYTKYVKDSNKKKEIYEKWLREKSKEVFSKSLDKMYLLIKDYGVEKPTFSIRKMKSRWGSCMKYKNKINLNLYLMKTKEDCIDYVILHELVHLVHFNHSKNFYKLLDDLMPDWRQRRKTLNCK</sequence>
<dbReference type="AlphaFoldDB" id="A0A2X2VUM6"/>
<dbReference type="InterPro" id="IPR002725">
    <property type="entry name" value="YgjP-like_metallopeptidase"/>
</dbReference>
<dbReference type="InterPro" id="IPR053136">
    <property type="entry name" value="UTP_pyrophosphatase-like"/>
</dbReference>
<evidence type="ECO:0000313" key="3">
    <source>
        <dbReference type="Proteomes" id="UP000250223"/>
    </source>
</evidence>
<evidence type="ECO:0000259" key="1">
    <source>
        <dbReference type="Pfam" id="PF01863"/>
    </source>
</evidence>
<evidence type="ECO:0000313" key="2">
    <source>
        <dbReference type="EMBL" id="SQB32986.1"/>
    </source>
</evidence>
<name>A0A2X2VUM6_CLOCO</name>
<dbReference type="PANTHER" id="PTHR30399:SF1">
    <property type="entry name" value="UTP PYROPHOSPHATASE"/>
    <property type="match status" value="1"/>
</dbReference>
<dbReference type="Gene3D" id="3.30.2010.10">
    <property type="entry name" value="Metalloproteases ('zincins'), catalytic domain"/>
    <property type="match status" value="1"/>
</dbReference>
<reference evidence="2 3" key="1">
    <citation type="submission" date="2018-06" db="EMBL/GenBank/DDBJ databases">
        <authorList>
            <consortium name="Pathogen Informatics"/>
            <person name="Doyle S."/>
        </authorList>
    </citation>
    <scope>NUCLEOTIDE SEQUENCE [LARGE SCALE GENOMIC DNA]</scope>
    <source>
        <strain evidence="2 3">NCTC13028</strain>
    </source>
</reference>